<comment type="caution">
    <text evidence="1">The sequence shown here is derived from an EMBL/GenBank/DDBJ whole genome shotgun (WGS) entry which is preliminary data.</text>
</comment>
<proteinExistence type="predicted"/>
<evidence type="ECO:0000313" key="1">
    <source>
        <dbReference type="EMBL" id="RLK54490.1"/>
    </source>
</evidence>
<accession>A0A421AXD8</accession>
<gene>
    <name evidence="1" type="ORF">CLV68_5522</name>
</gene>
<sequence>MEVVLGLLAGALRGTYHRAWFCSATVITLRDVDAAADAHRSHRALAGGPVMTAREVVLGLLAGALRRMYHRAWLSPAAVITARGVDAAADALARVEHSLAGR</sequence>
<dbReference type="AlphaFoldDB" id="A0A421AXD8"/>
<dbReference type="Proteomes" id="UP000282454">
    <property type="component" value="Unassembled WGS sequence"/>
</dbReference>
<evidence type="ECO:0000313" key="2">
    <source>
        <dbReference type="Proteomes" id="UP000282454"/>
    </source>
</evidence>
<dbReference type="EMBL" id="RCDD01000006">
    <property type="protein sequence ID" value="RLK54490.1"/>
    <property type="molecule type" value="Genomic_DNA"/>
</dbReference>
<keyword evidence="2" id="KW-1185">Reference proteome</keyword>
<protein>
    <submittedName>
        <fullName evidence="1">Uncharacterized protein</fullName>
    </submittedName>
</protein>
<name>A0A421AXD8_9PSEU</name>
<organism evidence="1 2">
    <name type="scientific">Actinokineospora cianjurensis</name>
    <dbReference type="NCBI Taxonomy" id="585224"/>
    <lineage>
        <taxon>Bacteria</taxon>
        <taxon>Bacillati</taxon>
        <taxon>Actinomycetota</taxon>
        <taxon>Actinomycetes</taxon>
        <taxon>Pseudonocardiales</taxon>
        <taxon>Pseudonocardiaceae</taxon>
        <taxon>Actinokineospora</taxon>
    </lineage>
</organism>
<reference evidence="1 2" key="1">
    <citation type="submission" date="2018-10" db="EMBL/GenBank/DDBJ databases">
        <title>Genomic Encyclopedia of Archaeal and Bacterial Type Strains, Phase II (KMG-II): from individual species to whole genera.</title>
        <authorList>
            <person name="Goeker M."/>
        </authorList>
    </citation>
    <scope>NUCLEOTIDE SEQUENCE [LARGE SCALE GENOMIC DNA]</scope>
    <source>
        <strain evidence="1 2">DSM 45657</strain>
    </source>
</reference>